<dbReference type="EMBL" id="ML996568">
    <property type="protein sequence ID" value="KAF2760580.1"/>
    <property type="molecule type" value="Genomic_DNA"/>
</dbReference>
<keyword evidence="7 10" id="KW-0326">Glycosidase</keyword>
<comment type="similarity">
    <text evidence="9">Belongs to the glycosyl hydrolase 18 family. Chitinase class III subfamily.</text>
</comment>
<keyword evidence="4 10" id="KW-0378">Hydrolase</keyword>
<feature type="domain" description="GH18" evidence="12">
    <location>
        <begin position="27"/>
        <end position="331"/>
    </location>
</feature>
<sequence length="337" mass="36861">MHTLSIATYIAFLASTTYAGFSSDSKSNVAVYWGQNSYGQSSGDLAQQRLSYYCENTDFDVIVMSFLTRINGQGGQPELNFANQGDLCEVFSGTNLLDCAELAADIPTCQSQGKTILLSIGGATYTEGGFQSESAAIEGAQMVWDIFGPMTSTSGNRPFGNASIDGFDFDFEAGVQNMVPFANKLRSLMDTERSREFILTAAPQCPYPDSAMNAMLDGAVSFDALLIQFYNNYCGLQSYQDGAADQSSFNMKQWNDWATQTSKNKDVKILLGMPANTGAAGSGYVTIDKLRLIIGYCKQFSNFGGAMMWDMTQAYANKDWLQDVKSALTSNYRRFFA</sequence>
<dbReference type="FunFam" id="3.20.20.80:FF:000145">
    <property type="entry name" value="Class III chitinase, putative"/>
    <property type="match status" value="1"/>
</dbReference>
<keyword evidence="14" id="KW-1185">Reference proteome</keyword>
<dbReference type="EC" id="3.2.1.14" evidence="2"/>
<dbReference type="SUPFAM" id="SSF51445">
    <property type="entry name" value="(Trans)glycosidases"/>
    <property type="match status" value="1"/>
</dbReference>
<evidence type="ECO:0000256" key="7">
    <source>
        <dbReference type="ARBA" id="ARBA00023295"/>
    </source>
</evidence>
<keyword evidence="11" id="KW-0732">Signal</keyword>
<dbReference type="PROSITE" id="PS51910">
    <property type="entry name" value="GH18_2"/>
    <property type="match status" value="1"/>
</dbReference>
<dbReference type="PANTHER" id="PTHR45708:SF49">
    <property type="entry name" value="ENDOCHITINASE"/>
    <property type="match status" value="1"/>
</dbReference>
<dbReference type="InterPro" id="IPR045321">
    <property type="entry name" value="Cts1-like"/>
</dbReference>
<dbReference type="GO" id="GO:0008843">
    <property type="term" value="F:endochitinase activity"/>
    <property type="evidence" value="ECO:0007669"/>
    <property type="project" value="UniProtKB-EC"/>
</dbReference>
<accession>A0A6A6WF20</accession>
<dbReference type="GeneID" id="54490056"/>
<gene>
    <name evidence="13" type="ORF">EJ05DRAFT_531068</name>
</gene>
<comment type="catalytic activity">
    <reaction evidence="1">
        <text>Random endo-hydrolysis of N-acetyl-beta-D-glucosaminide (1-&gt;4)-beta-linkages in chitin and chitodextrins.</text>
        <dbReference type="EC" id="3.2.1.14"/>
    </reaction>
</comment>
<feature type="chain" id="PRO_5025369192" description="chitinase" evidence="11">
    <location>
        <begin position="20"/>
        <end position="337"/>
    </location>
</feature>
<dbReference type="OrthoDB" id="6020543at2759"/>
<keyword evidence="3" id="KW-0147">Chitin-binding</keyword>
<dbReference type="GO" id="GO:0008061">
    <property type="term" value="F:chitin binding"/>
    <property type="evidence" value="ECO:0007669"/>
    <property type="project" value="UniProtKB-KW"/>
</dbReference>
<evidence type="ECO:0000313" key="14">
    <source>
        <dbReference type="Proteomes" id="UP000799437"/>
    </source>
</evidence>
<dbReference type="Pfam" id="PF00704">
    <property type="entry name" value="Glyco_hydro_18"/>
    <property type="match status" value="1"/>
</dbReference>
<dbReference type="PANTHER" id="PTHR45708">
    <property type="entry name" value="ENDOCHITINASE"/>
    <property type="match status" value="1"/>
</dbReference>
<name>A0A6A6WF20_9PEZI</name>
<dbReference type="InterPro" id="IPR050542">
    <property type="entry name" value="Glycosyl_Hydrlase18_Chitinase"/>
</dbReference>
<reference evidence="13" key="1">
    <citation type="journal article" date="2020" name="Stud. Mycol.">
        <title>101 Dothideomycetes genomes: a test case for predicting lifestyles and emergence of pathogens.</title>
        <authorList>
            <person name="Haridas S."/>
            <person name="Albert R."/>
            <person name="Binder M."/>
            <person name="Bloem J."/>
            <person name="Labutti K."/>
            <person name="Salamov A."/>
            <person name="Andreopoulos B."/>
            <person name="Baker S."/>
            <person name="Barry K."/>
            <person name="Bills G."/>
            <person name="Bluhm B."/>
            <person name="Cannon C."/>
            <person name="Castanera R."/>
            <person name="Culley D."/>
            <person name="Daum C."/>
            <person name="Ezra D."/>
            <person name="Gonzalez J."/>
            <person name="Henrissat B."/>
            <person name="Kuo A."/>
            <person name="Liang C."/>
            <person name="Lipzen A."/>
            <person name="Lutzoni F."/>
            <person name="Magnuson J."/>
            <person name="Mondo S."/>
            <person name="Nolan M."/>
            <person name="Ohm R."/>
            <person name="Pangilinan J."/>
            <person name="Park H.-J."/>
            <person name="Ramirez L."/>
            <person name="Alfaro M."/>
            <person name="Sun H."/>
            <person name="Tritt A."/>
            <person name="Yoshinaga Y."/>
            <person name="Zwiers L.-H."/>
            <person name="Turgeon B."/>
            <person name="Goodwin S."/>
            <person name="Spatafora J."/>
            <person name="Crous P."/>
            <person name="Grigoriev I."/>
        </authorList>
    </citation>
    <scope>NUCLEOTIDE SEQUENCE</scope>
    <source>
        <strain evidence="13">CBS 121739</strain>
    </source>
</reference>
<evidence type="ECO:0000259" key="12">
    <source>
        <dbReference type="PROSITE" id="PS51910"/>
    </source>
</evidence>
<evidence type="ECO:0000256" key="11">
    <source>
        <dbReference type="SAM" id="SignalP"/>
    </source>
</evidence>
<keyword evidence="5" id="KW-0146">Chitin degradation</keyword>
<evidence type="ECO:0000313" key="13">
    <source>
        <dbReference type="EMBL" id="KAF2760580.1"/>
    </source>
</evidence>
<proteinExistence type="inferred from homology"/>
<dbReference type="Gene3D" id="3.20.20.80">
    <property type="entry name" value="Glycosidases"/>
    <property type="match status" value="1"/>
</dbReference>
<dbReference type="InterPro" id="IPR017853">
    <property type="entry name" value="GH"/>
</dbReference>
<evidence type="ECO:0000256" key="2">
    <source>
        <dbReference type="ARBA" id="ARBA00012729"/>
    </source>
</evidence>
<evidence type="ECO:0000256" key="9">
    <source>
        <dbReference type="ARBA" id="ARBA00025727"/>
    </source>
</evidence>
<dbReference type="PROSITE" id="PS01095">
    <property type="entry name" value="GH18_1"/>
    <property type="match status" value="1"/>
</dbReference>
<evidence type="ECO:0000256" key="6">
    <source>
        <dbReference type="ARBA" id="ARBA00023277"/>
    </source>
</evidence>
<evidence type="ECO:0000256" key="5">
    <source>
        <dbReference type="ARBA" id="ARBA00023024"/>
    </source>
</evidence>
<evidence type="ECO:0000256" key="4">
    <source>
        <dbReference type="ARBA" id="ARBA00022801"/>
    </source>
</evidence>
<evidence type="ECO:0000256" key="3">
    <source>
        <dbReference type="ARBA" id="ARBA00022669"/>
    </source>
</evidence>
<keyword evidence="6" id="KW-0119">Carbohydrate metabolism</keyword>
<dbReference type="AlphaFoldDB" id="A0A6A6WF20"/>
<evidence type="ECO:0000256" key="10">
    <source>
        <dbReference type="RuleBase" id="RU000489"/>
    </source>
</evidence>
<dbReference type="RefSeq" id="XP_033603031.1">
    <property type="nucleotide sequence ID" value="XM_033749002.1"/>
</dbReference>
<protein>
    <recommendedName>
        <fullName evidence="2">chitinase</fullName>
        <ecNumber evidence="2">3.2.1.14</ecNumber>
    </recommendedName>
</protein>
<dbReference type="GO" id="GO:0005576">
    <property type="term" value="C:extracellular region"/>
    <property type="evidence" value="ECO:0007669"/>
    <property type="project" value="TreeGrafter"/>
</dbReference>
<dbReference type="GO" id="GO:0006032">
    <property type="term" value="P:chitin catabolic process"/>
    <property type="evidence" value="ECO:0007669"/>
    <property type="project" value="UniProtKB-KW"/>
</dbReference>
<keyword evidence="8" id="KW-0624">Polysaccharide degradation</keyword>
<dbReference type="InterPro" id="IPR001223">
    <property type="entry name" value="Glyco_hydro18_cat"/>
</dbReference>
<evidence type="ECO:0000256" key="8">
    <source>
        <dbReference type="ARBA" id="ARBA00023326"/>
    </source>
</evidence>
<dbReference type="Proteomes" id="UP000799437">
    <property type="component" value="Unassembled WGS sequence"/>
</dbReference>
<feature type="signal peptide" evidence="11">
    <location>
        <begin position="1"/>
        <end position="19"/>
    </location>
</feature>
<evidence type="ECO:0000256" key="1">
    <source>
        <dbReference type="ARBA" id="ARBA00000822"/>
    </source>
</evidence>
<dbReference type="GO" id="GO:0000272">
    <property type="term" value="P:polysaccharide catabolic process"/>
    <property type="evidence" value="ECO:0007669"/>
    <property type="project" value="UniProtKB-KW"/>
</dbReference>
<organism evidence="13 14">
    <name type="scientific">Pseudovirgaria hyperparasitica</name>
    <dbReference type="NCBI Taxonomy" id="470096"/>
    <lineage>
        <taxon>Eukaryota</taxon>
        <taxon>Fungi</taxon>
        <taxon>Dikarya</taxon>
        <taxon>Ascomycota</taxon>
        <taxon>Pezizomycotina</taxon>
        <taxon>Dothideomycetes</taxon>
        <taxon>Dothideomycetes incertae sedis</taxon>
        <taxon>Acrospermales</taxon>
        <taxon>Acrospermaceae</taxon>
        <taxon>Pseudovirgaria</taxon>
    </lineage>
</organism>
<dbReference type="CDD" id="cd02877">
    <property type="entry name" value="GH18_hevamine_XipI_class_III"/>
    <property type="match status" value="1"/>
</dbReference>
<dbReference type="InterPro" id="IPR001579">
    <property type="entry name" value="Glyco_hydro_18_chit_AS"/>
</dbReference>